<evidence type="ECO:0000313" key="2">
    <source>
        <dbReference type="Proteomes" id="UP001148662"/>
    </source>
</evidence>
<name>A0ACC1TDI2_9APHY</name>
<gene>
    <name evidence="1" type="ORF">NM688_g731</name>
</gene>
<sequence>MGRRSYTPSSRRAEKLDNVLADIVIRSGRHPQSPIKVSESDPDVSRVKKEETEVDLKQITAPVVSSLLDFSLILTLVFGGCCSNVWAYEYLLKIDPRMGTALTFSQMAFITMTSIPSFVSLKWHTLPFHVIRHIPMPSLIPRQVPLSQWALQVLVLTAGSLLNNWAFAFHVPLTVQIVFRSAGKHAQTSFSLDLIEAQGLAVSMLFGRIFMKKRYSLSQIGSVFLVTLGVIFATTSRPMPSSAASDSEDHFAEYTTGVLMLTLSLFLTGLLGLLQEKAYTTYGPCWREGIFYTHALSLPIFSLFIPSIKTGFASLAQSATPAPAHMPTPASSFVPGEGVPPVSIMVLIQPLTPYLILGANLITQLICVSGVNQLTSRVSSVSTNLVLTTRKAISLLFSVWWFGNGWNAQLGWGAGMVFLGSIIYTIVTSRTSAPLQPSKPKPGSGRAASKTPRPRGVNGVRAEVWQKRGTIKEE</sequence>
<keyword evidence="2" id="KW-1185">Reference proteome</keyword>
<organism evidence="1 2">
    <name type="scientific">Phlebia brevispora</name>
    <dbReference type="NCBI Taxonomy" id="194682"/>
    <lineage>
        <taxon>Eukaryota</taxon>
        <taxon>Fungi</taxon>
        <taxon>Dikarya</taxon>
        <taxon>Basidiomycota</taxon>
        <taxon>Agaricomycotina</taxon>
        <taxon>Agaricomycetes</taxon>
        <taxon>Polyporales</taxon>
        <taxon>Meruliaceae</taxon>
        <taxon>Phlebia</taxon>
    </lineage>
</organism>
<comment type="caution">
    <text evidence="1">The sequence shown here is derived from an EMBL/GenBank/DDBJ whole genome shotgun (WGS) entry which is preliminary data.</text>
</comment>
<proteinExistence type="predicted"/>
<evidence type="ECO:0000313" key="1">
    <source>
        <dbReference type="EMBL" id="KAJ3558775.1"/>
    </source>
</evidence>
<accession>A0ACC1TDI2</accession>
<dbReference type="EMBL" id="JANHOG010000066">
    <property type="protein sequence ID" value="KAJ3558775.1"/>
    <property type="molecule type" value="Genomic_DNA"/>
</dbReference>
<protein>
    <submittedName>
        <fullName evidence="1">Uncharacterized protein</fullName>
    </submittedName>
</protein>
<dbReference type="Proteomes" id="UP001148662">
    <property type="component" value="Unassembled WGS sequence"/>
</dbReference>
<reference evidence="1" key="1">
    <citation type="submission" date="2022-07" db="EMBL/GenBank/DDBJ databases">
        <title>Genome Sequence of Phlebia brevispora.</title>
        <authorList>
            <person name="Buettner E."/>
        </authorList>
    </citation>
    <scope>NUCLEOTIDE SEQUENCE</scope>
    <source>
        <strain evidence="1">MPL23</strain>
    </source>
</reference>